<name>G8PAN3_PEDCP</name>
<dbReference type="PANTHER" id="PTHR40027">
    <property type="entry name" value="CELL DIVISION PROTEIN DIVIC"/>
    <property type="match status" value="1"/>
</dbReference>
<dbReference type="Pfam" id="PF04977">
    <property type="entry name" value="DivIC"/>
    <property type="match status" value="1"/>
</dbReference>
<evidence type="ECO:0000313" key="3">
    <source>
        <dbReference type="Proteomes" id="UP000005444"/>
    </source>
</evidence>
<proteinExistence type="predicted"/>
<dbReference type="RefSeq" id="WP_014214790.1">
    <property type="nucleotide sequence ID" value="NC_016605.1"/>
</dbReference>
<gene>
    <name evidence="2" type="ordered locus">PECL_269</name>
</gene>
<dbReference type="HOGENOM" id="CLU_134863_2_0_9"/>
<dbReference type="Proteomes" id="UP000005444">
    <property type="component" value="Chromosome"/>
</dbReference>
<dbReference type="InterPro" id="IPR007060">
    <property type="entry name" value="FtsL/DivIC"/>
</dbReference>
<feature type="transmembrane region" description="Helical" evidence="1">
    <location>
        <begin position="34"/>
        <end position="53"/>
    </location>
</feature>
<dbReference type="KEGG" id="pce:PECL_269"/>
<dbReference type="PANTHER" id="PTHR40027:SF1">
    <property type="entry name" value="CELL DIVISION PROTEIN DIVIC"/>
    <property type="match status" value="1"/>
</dbReference>
<reference evidence="2 3" key="1">
    <citation type="journal article" date="2012" name="J. Bacteriol.">
        <title>Complete Genome Sequence of the Beer Spoilage Organism Pediococcus claussenii ATCC BAA-344T.</title>
        <authorList>
            <person name="Pittet V."/>
            <person name="Abegunde T."/>
            <person name="Marfleet T."/>
            <person name="Haakensen M."/>
            <person name="Morrow K."/>
            <person name="Jayaprakash T."/>
            <person name="Schroeder K."/>
            <person name="Trost B."/>
            <person name="Byrns S."/>
            <person name="Bergsveinson J."/>
            <person name="Kusalik A."/>
            <person name="Ziola B."/>
        </authorList>
    </citation>
    <scope>NUCLEOTIDE SEQUENCE [LARGE SCALE GENOMIC DNA]</scope>
    <source>
        <strain evidence="2 3">ATCC BAA-344</strain>
    </source>
</reference>
<accession>G8PAN3</accession>
<keyword evidence="1" id="KW-1133">Transmembrane helix</keyword>
<dbReference type="EMBL" id="CP003137">
    <property type="protein sequence ID" value="AEV94592.1"/>
    <property type="molecule type" value="Genomic_DNA"/>
</dbReference>
<dbReference type="InterPro" id="IPR039076">
    <property type="entry name" value="DivIC"/>
</dbReference>
<keyword evidence="3" id="KW-1185">Reference proteome</keyword>
<keyword evidence="1" id="KW-0812">Transmembrane</keyword>
<dbReference type="PATRIC" id="fig|701521.8.peg.261"/>
<dbReference type="eggNOG" id="COG2919">
    <property type="taxonomic scope" value="Bacteria"/>
</dbReference>
<evidence type="ECO:0000313" key="2">
    <source>
        <dbReference type="EMBL" id="AEV94592.1"/>
    </source>
</evidence>
<evidence type="ECO:0000256" key="1">
    <source>
        <dbReference type="SAM" id="Phobius"/>
    </source>
</evidence>
<keyword evidence="1" id="KW-0472">Membrane</keyword>
<dbReference type="STRING" id="701521.PECL_269"/>
<sequence length="122" mass="13736">MASNAKSGLVKRERTGHRATGAVNPYVRARKQRFYAILGTFIVFASIFTFQIVHTKVTLAEVNQQAVAQKASLVKATDDQALLKDKVKQMNNKDYLQQVVRDKYLFTKKGETVYNLPADADK</sequence>
<dbReference type="GO" id="GO:0051301">
    <property type="term" value="P:cell division"/>
    <property type="evidence" value="ECO:0007669"/>
    <property type="project" value="InterPro"/>
</dbReference>
<organism evidence="2 3">
    <name type="scientific">Pediococcus claussenii (strain ATCC BAA-344 / DSM 14800 / JCM 18046 / KCTC 3811 / LMG 21948 / P06)</name>
    <dbReference type="NCBI Taxonomy" id="701521"/>
    <lineage>
        <taxon>Bacteria</taxon>
        <taxon>Bacillati</taxon>
        <taxon>Bacillota</taxon>
        <taxon>Bacilli</taxon>
        <taxon>Lactobacillales</taxon>
        <taxon>Lactobacillaceae</taxon>
        <taxon>Pediococcus</taxon>
    </lineage>
</organism>
<dbReference type="AlphaFoldDB" id="G8PAN3"/>
<protein>
    <submittedName>
        <fullName evidence="2">Septum formation initiator family protein</fullName>
    </submittedName>
</protein>